<evidence type="ECO:0000313" key="2">
    <source>
        <dbReference type="Proteomes" id="UP001143856"/>
    </source>
</evidence>
<proteinExistence type="predicted"/>
<keyword evidence="2" id="KW-1185">Reference proteome</keyword>
<accession>A0ACC1NI38</accession>
<gene>
    <name evidence="1" type="ORF">NUW58_g7450</name>
</gene>
<reference evidence="1" key="1">
    <citation type="submission" date="2022-10" db="EMBL/GenBank/DDBJ databases">
        <title>Genome Sequence of Xylaria curta.</title>
        <authorList>
            <person name="Buettner E."/>
        </authorList>
    </citation>
    <scope>NUCLEOTIDE SEQUENCE</scope>
    <source>
        <strain evidence="1">Babe10</strain>
    </source>
</reference>
<dbReference type="Proteomes" id="UP001143856">
    <property type="component" value="Unassembled WGS sequence"/>
</dbReference>
<evidence type="ECO:0000313" key="1">
    <source>
        <dbReference type="EMBL" id="KAJ2978589.1"/>
    </source>
</evidence>
<protein>
    <submittedName>
        <fullName evidence="1">Uncharacterized protein</fullName>
    </submittedName>
</protein>
<organism evidence="1 2">
    <name type="scientific">Xylaria curta</name>
    <dbReference type="NCBI Taxonomy" id="42375"/>
    <lineage>
        <taxon>Eukaryota</taxon>
        <taxon>Fungi</taxon>
        <taxon>Dikarya</taxon>
        <taxon>Ascomycota</taxon>
        <taxon>Pezizomycotina</taxon>
        <taxon>Sordariomycetes</taxon>
        <taxon>Xylariomycetidae</taxon>
        <taxon>Xylariales</taxon>
        <taxon>Xylariaceae</taxon>
        <taxon>Xylaria</taxon>
    </lineage>
</organism>
<comment type="caution">
    <text evidence="1">The sequence shown here is derived from an EMBL/GenBank/DDBJ whole genome shotgun (WGS) entry which is preliminary data.</text>
</comment>
<name>A0ACC1NI38_9PEZI</name>
<dbReference type="EMBL" id="JAPDGR010001934">
    <property type="protein sequence ID" value="KAJ2978589.1"/>
    <property type="molecule type" value="Genomic_DNA"/>
</dbReference>
<sequence>MQFEDISLLSALLVAFYVLPVLYLTVERVSEFMKDAASREPQGWWTEGGFARFLVGLALSLSLFLFYMVFAIPLLGYGFCGPLWYGNKLPPRECEDGAGCDGSGLAPLRITPMVEPGYVDANGTPMYTNHWAFVLGGFSLSDIQNLPPYYHFRTHTRLPARFLRMRG</sequence>